<dbReference type="Proteomes" id="UP000625682">
    <property type="component" value="Unassembled WGS sequence"/>
</dbReference>
<dbReference type="RefSeq" id="WP_189145172.1">
    <property type="nucleotide sequence ID" value="NZ_BAABER010000004.1"/>
</dbReference>
<sequence length="183" mass="20145">MTNPSLPAAPPPVPTLLFLDVDGPLIPFGGTPEQYPDGYPTYRPARRLRVPESGANPLLPRIDPALGPRLAALACELVWATTWMDEANECVAPWLGLPDLPVVHWPEPAPDDLPGGPGVHWKTRPLVDRAAGRDFVWVDDEVTDADRRWVAEHHPGRALLHRVDPHHGLLDADFAAVEAWLRS</sequence>
<name>A0A917NM19_9ACTN</name>
<gene>
    <name evidence="1" type="ORF">GCM10012282_00800</name>
</gene>
<proteinExistence type="predicted"/>
<comment type="caution">
    <text evidence="1">The sequence shown here is derived from an EMBL/GenBank/DDBJ whole genome shotgun (WGS) entry which is preliminary data.</text>
</comment>
<protein>
    <recommendedName>
        <fullName evidence="3">Secreted protein</fullName>
    </recommendedName>
</protein>
<evidence type="ECO:0008006" key="3">
    <source>
        <dbReference type="Google" id="ProtNLM"/>
    </source>
</evidence>
<keyword evidence="2" id="KW-1185">Reference proteome</keyword>
<evidence type="ECO:0000313" key="2">
    <source>
        <dbReference type="Proteomes" id="UP000625682"/>
    </source>
</evidence>
<reference evidence="1" key="1">
    <citation type="journal article" date="2014" name="Int. J. Syst. Evol. Microbiol.">
        <title>Complete genome sequence of Corynebacterium casei LMG S-19264T (=DSM 44701T), isolated from a smear-ripened cheese.</title>
        <authorList>
            <consortium name="US DOE Joint Genome Institute (JGI-PGF)"/>
            <person name="Walter F."/>
            <person name="Albersmeier A."/>
            <person name="Kalinowski J."/>
            <person name="Ruckert C."/>
        </authorList>
    </citation>
    <scope>NUCLEOTIDE SEQUENCE</scope>
    <source>
        <strain evidence="1">CGMCC 4.7272</strain>
    </source>
</reference>
<evidence type="ECO:0000313" key="1">
    <source>
        <dbReference type="EMBL" id="GGJ07964.1"/>
    </source>
</evidence>
<organism evidence="1 2">
    <name type="scientific">Streptomyces lacrimifluminis</name>
    <dbReference type="NCBI Taxonomy" id="1500077"/>
    <lineage>
        <taxon>Bacteria</taxon>
        <taxon>Bacillati</taxon>
        <taxon>Actinomycetota</taxon>
        <taxon>Actinomycetes</taxon>
        <taxon>Kitasatosporales</taxon>
        <taxon>Streptomycetaceae</taxon>
        <taxon>Streptomyces</taxon>
    </lineage>
</organism>
<reference evidence="1" key="2">
    <citation type="submission" date="2020-09" db="EMBL/GenBank/DDBJ databases">
        <authorList>
            <person name="Sun Q."/>
            <person name="Zhou Y."/>
        </authorList>
    </citation>
    <scope>NUCLEOTIDE SEQUENCE</scope>
    <source>
        <strain evidence="1">CGMCC 4.7272</strain>
    </source>
</reference>
<dbReference type="EMBL" id="BMMU01000001">
    <property type="protein sequence ID" value="GGJ07964.1"/>
    <property type="molecule type" value="Genomic_DNA"/>
</dbReference>
<dbReference type="Pfam" id="PF18143">
    <property type="entry name" value="HAD_SAK_2"/>
    <property type="match status" value="1"/>
</dbReference>
<accession>A0A917NM19</accession>
<dbReference type="AlphaFoldDB" id="A0A917NM19"/>